<dbReference type="Proteomes" id="UP000789920">
    <property type="component" value="Unassembled WGS sequence"/>
</dbReference>
<comment type="caution">
    <text evidence="1">The sequence shown here is derived from an EMBL/GenBank/DDBJ whole genome shotgun (WGS) entry which is preliminary data.</text>
</comment>
<proteinExistence type="predicted"/>
<name>A0ACA9NCG9_9GLOM</name>
<evidence type="ECO:0000313" key="2">
    <source>
        <dbReference type="Proteomes" id="UP000789920"/>
    </source>
</evidence>
<accession>A0ACA9NCG9</accession>
<evidence type="ECO:0000313" key="1">
    <source>
        <dbReference type="EMBL" id="CAG8645497.1"/>
    </source>
</evidence>
<keyword evidence="2" id="KW-1185">Reference proteome</keyword>
<reference evidence="1" key="1">
    <citation type="submission" date="2021-06" db="EMBL/GenBank/DDBJ databases">
        <authorList>
            <person name="Kallberg Y."/>
            <person name="Tangrot J."/>
            <person name="Rosling A."/>
        </authorList>
    </citation>
    <scope>NUCLEOTIDE SEQUENCE</scope>
    <source>
        <strain evidence="1">MA461A</strain>
    </source>
</reference>
<feature type="non-terminal residue" evidence="1">
    <location>
        <position position="1"/>
    </location>
</feature>
<protein>
    <submittedName>
        <fullName evidence="1">34702_t:CDS:1</fullName>
    </submittedName>
</protein>
<dbReference type="EMBL" id="CAJVQC010013161">
    <property type="protein sequence ID" value="CAG8645497.1"/>
    <property type="molecule type" value="Genomic_DNA"/>
</dbReference>
<organism evidence="1 2">
    <name type="scientific">Racocetra persica</name>
    <dbReference type="NCBI Taxonomy" id="160502"/>
    <lineage>
        <taxon>Eukaryota</taxon>
        <taxon>Fungi</taxon>
        <taxon>Fungi incertae sedis</taxon>
        <taxon>Mucoromycota</taxon>
        <taxon>Glomeromycotina</taxon>
        <taxon>Glomeromycetes</taxon>
        <taxon>Diversisporales</taxon>
        <taxon>Gigasporaceae</taxon>
        <taxon>Racocetra</taxon>
    </lineage>
</organism>
<gene>
    <name evidence="1" type="ORF">RPERSI_LOCUS7651</name>
</gene>
<sequence>DLRNTICGCKLSLVPTKKNRTDLVKQVYTRLYEPTWVTPKFEYIHERVFEHNYQINLKKSFQFSLCGQCHNVLVKLNSTKAKNNKYDKE</sequence>